<accession>A0AAQ3MJZ4</accession>
<protein>
    <submittedName>
        <fullName evidence="1">Uncharacterized protein</fullName>
    </submittedName>
</protein>
<name>A0AAQ3MJZ4_VIGMU</name>
<proteinExistence type="predicted"/>
<evidence type="ECO:0000313" key="1">
    <source>
        <dbReference type="EMBL" id="WVY92596.1"/>
    </source>
</evidence>
<evidence type="ECO:0000313" key="2">
    <source>
        <dbReference type="Proteomes" id="UP001374535"/>
    </source>
</evidence>
<dbReference type="EMBL" id="CP144691">
    <property type="protein sequence ID" value="WVY92596.1"/>
    <property type="molecule type" value="Genomic_DNA"/>
</dbReference>
<sequence length="103" mass="12473">MIQVCFRLFHPQILYTSKPLLWKCSLQRLLFTHHHNRYRRKSTKFYIHPFKRHKGDEKVDPAYSMSHYLFLSFWSPNLFPVCLYILPLLSTLLPPALQIRKDV</sequence>
<keyword evidence="2" id="KW-1185">Reference proteome</keyword>
<dbReference type="AlphaFoldDB" id="A0AAQ3MJZ4"/>
<gene>
    <name evidence="1" type="ORF">V8G54_031684</name>
</gene>
<reference evidence="1 2" key="1">
    <citation type="journal article" date="2023" name="Life. Sci Alliance">
        <title>Evolutionary insights into 3D genome organization and epigenetic landscape of Vigna mungo.</title>
        <authorList>
            <person name="Junaid A."/>
            <person name="Singh B."/>
            <person name="Bhatia S."/>
        </authorList>
    </citation>
    <scope>NUCLEOTIDE SEQUENCE [LARGE SCALE GENOMIC DNA]</scope>
    <source>
        <strain evidence="1">Urdbean</strain>
    </source>
</reference>
<organism evidence="1 2">
    <name type="scientific">Vigna mungo</name>
    <name type="common">Black gram</name>
    <name type="synonym">Phaseolus mungo</name>
    <dbReference type="NCBI Taxonomy" id="3915"/>
    <lineage>
        <taxon>Eukaryota</taxon>
        <taxon>Viridiplantae</taxon>
        <taxon>Streptophyta</taxon>
        <taxon>Embryophyta</taxon>
        <taxon>Tracheophyta</taxon>
        <taxon>Spermatophyta</taxon>
        <taxon>Magnoliopsida</taxon>
        <taxon>eudicotyledons</taxon>
        <taxon>Gunneridae</taxon>
        <taxon>Pentapetalae</taxon>
        <taxon>rosids</taxon>
        <taxon>fabids</taxon>
        <taxon>Fabales</taxon>
        <taxon>Fabaceae</taxon>
        <taxon>Papilionoideae</taxon>
        <taxon>50 kb inversion clade</taxon>
        <taxon>NPAAA clade</taxon>
        <taxon>indigoferoid/millettioid clade</taxon>
        <taxon>Phaseoleae</taxon>
        <taxon>Vigna</taxon>
    </lineage>
</organism>
<dbReference type="Proteomes" id="UP001374535">
    <property type="component" value="Chromosome 10"/>
</dbReference>